<feature type="coiled-coil region" evidence="1">
    <location>
        <begin position="196"/>
        <end position="223"/>
    </location>
</feature>
<name>A0A286URK8_9AGAM</name>
<feature type="transmembrane region" description="Helical" evidence="2">
    <location>
        <begin position="132"/>
        <end position="154"/>
    </location>
</feature>
<gene>
    <name evidence="4" type="ORF">PNOK_0214900</name>
</gene>
<evidence type="ECO:0000313" key="5">
    <source>
        <dbReference type="Proteomes" id="UP000217199"/>
    </source>
</evidence>
<comment type="caution">
    <text evidence="4">The sequence shown here is derived from an EMBL/GenBank/DDBJ whole genome shotgun (WGS) entry which is preliminary data.</text>
</comment>
<keyword evidence="1" id="KW-0175">Coiled coil</keyword>
<dbReference type="PROSITE" id="PS50181">
    <property type="entry name" value="FBOX"/>
    <property type="match status" value="1"/>
</dbReference>
<keyword evidence="2" id="KW-0472">Membrane</keyword>
<keyword evidence="2" id="KW-0812">Transmembrane</keyword>
<dbReference type="InterPro" id="IPR036047">
    <property type="entry name" value="F-box-like_dom_sf"/>
</dbReference>
<sequence length="656" mass="76050">MPKTRKKRKTRATDLALQLSSPKRDLFSQLPLEMLAEILRFTSTKDILAVARTSSHFCNTLVSTQSNRIWSLARARFNPPLPDPTPNFTEASFAAYIFDGGPCEQCGKYIDEFYISFSLRVRLCSSGRYSSCIYAWMVSYGITSVIPVCLWQIYLESGAKVIMDYRTLDMFLMWDELEPIGKDPYCRSEEKRMLVYKQILTKNEKQKKKIMDLSEQLVQWSGKFVNRRNEVKEANQNRARLFANEEGWDFIRLKNSPTFKTLIDQKNIMIEKITDHDLDVVRDNVRDEIREMVAKKERAMREENHRRKRKAFELEYRKRWKLRHEGKDVVLPTLSVFLTLPHIDQWQKETGITGNDMDHKLKQKLTQKEIDDDLSKWEEKMRAEFAEILGAQGYVPTDVNEIHQVDKCTALFLCSKCAHIPAERSTNFEMITSQNENLDAHATSLTFKDACSHTCHSKYPNKKEDWCSKNFVPDNKAISIARRCLALLDIEEDASDSVSKINSILNAEPPRILCKSCDGEIVLSFDAMHTHSHRHEDMTFEILETNEAQKMPLVVWGLCNKSKLRGRMYDQWKNKKKFNCRHCLKSPYINSQSDMDATTINHTPEVLPNKQGGKEHLKLKLMTFDGITCHLKEKHGILKLGDEDIIVVRAQGEKGI</sequence>
<proteinExistence type="predicted"/>
<dbReference type="InParanoid" id="A0A286URK8"/>
<keyword evidence="5" id="KW-1185">Reference proteome</keyword>
<evidence type="ECO:0000259" key="3">
    <source>
        <dbReference type="PROSITE" id="PS50181"/>
    </source>
</evidence>
<evidence type="ECO:0000256" key="2">
    <source>
        <dbReference type="SAM" id="Phobius"/>
    </source>
</evidence>
<dbReference type="AlphaFoldDB" id="A0A286URK8"/>
<dbReference type="OrthoDB" id="3220023at2759"/>
<feature type="domain" description="F-box" evidence="3">
    <location>
        <begin position="24"/>
        <end position="73"/>
    </location>
</feature>
<keyword evidence="2" id="KW-1133">Transmembrane helix</keyword>
<dbReference type="EMBL" id="NBII01000002">
    <property type="protein sequence ID" value="PAV22192.1"/>
    <property type="molecule type" value="Genomic_DNA"/>
</dbReference>
<evidence type="ECO:0000256" key="1">
    <source>
        <dbReference type="SAM" id="Coils"/>
    </source>
</evidence>
<accession>A0A286URK8</accession>
<dbReference type="InterPro" id="IPR001810">
    <property type="entry name" value="F-box_dom"/>
</dbReference>
<protein>
    <recommendedName>
        <fullName evidence="3">F-box domain-containing protein</fullName>
    </recommendedName>
</protein>
<organism evidence="4 5">
    <name type="scientific">Pyrrhoderma noxium</name>
    <dbReference type="NCBI Taxonomy" id="2282107"/>
    <lineage>
        <taxon>Eukaryota</taxon>
        <taxon>Fungi</taxon>
        <taxon>Dikarya</taxon>
        <taxon>Basidiomycota</taxon>
        <taxon>Agaricomycotina</taxon>
        <taxon>Agaricomycetes</taxon>
        <taxon>Hymenochaetales</taxon>
        <taxon>Hymenochaetaceae</taxon>
        <taxon>Pyrrhoderma</taxon>
    </lineage>
</organism>
<reference evidence="4 5" key="1">
    <citation type="journal article" date="2017" name="Mol. Ecol.">
        <title>Comparative and population genomic landscape of Phellinus noxius: A hypervariable fungus causing root rot in trees.</title>
        <authorList>
            <person name="Chung C.L."/>
            <person name="Lee T.J."/>
            <person name="Akiba M."/>
            <person name="Lee H.H."/>
            <person name="Kuo T.H."/>
            <person name="Liu D."/>
            <person name="Ke H.M."/>
            <person name="Yokoi T."/>
            <person name="Roa M.B."/>
            <person name="Lu M.J."/>
            <person name="Chang Y.Y."/>
            <person name="Ann P.J."/>
            <person name="Tsai J.N."/>
            <person name="Chen C.Y."/>
            <person name="Tzean S.S."/>
            <person name="Ota Y."/>
            <person name="Hattori T."/>
            <person name="Sahashi N."/>
            <person name="Liou R.F."/>
            <person name="Kikuchi T."/>
            <person name="Tsai I.J."/>
        </authorList>
    </citation>
    <scope>NUCLEOTIDE SEQUENCE [LARGE SCALE GENOMIC DNA]</scope>
    <source>
        <strain evidence="4 5">FFPRI411160</strain>
    </source>
</reference>
<dbReference type="Proteomes" id="UP000217199">
    <property type="component" value="Unassembled WGS sequence"/>
</dbReference>
<dbReference type="Gene3D" id="1.20.1280.50">
    <property type="match status" value="1"/>
</dbReference>
<evidence type="ECO:0000313" key="4">
    <source>
        <dbReference type="EMBL" id="PAV22192.1"/>
    </source>
</evidence>
<dbReference type="SUPFAM" id="SSF81383">
    <property type="entry name" value="F-box domain"/>
    <property type="match status" value="1"/>
</dbReference>
<dbReference type="Pfam" id="PF00646">
    <property type="entry name" value="F-box"/>
    <property type="match status" value="1"/>
</dbReference>